<dbReference type="Pfam" id="PF00271">
    <property type="entry name" value="Helicase_C"/>
    <property type="match status" value="1"/>
</dbReference>
<evidence type="ECO:0000259" key="12">
    <source>
        <dbReference type="PROSITE" id="PS51194"/>
    </source>
</evidence>
<protein>
    <recommendedName>
        <fullName evidence="16">DEAD/DEAH box helicase</fullName>
    </recommendedName>
</protein>
<keyword evidence="2 9" id="KW-0547">Nucleotide-binding</keyword>
<dbReference type="InterPro" id="IPR012677">
    <property type="entry name" value="Nucleotide-bd_a/b_plait_sf"/>
</dbReference>
<dbReference type="SUPFAM" id="SSF52540">
    <property type="entry name" value="P-loop containing nucleoside triphosphate hydrolases"/>
    <property type="match status" value="1"/>
</dbReference>
<evidence type="ECO:0000256" key="3">
    <source>
        <dbReference type="ARBA" id="ARBA00022801"/>
    </source>
</evidence>
<evidence type="ECO:0000256" key="9">
    <source>
        <dbReference type="RuleBase" id="RU000492"/>
    </source>
</evidence>
<dbReference type="PANTHER" id="PTHR47959:SF13">
    <property type="entry name" value="ATP-DEPENDENT RNA HELICASE RHLE"/>
    <property type="match status" value="1"/>
</dbReference>
<dbReference type="EMBL" id="ADMG01000017">
    <property type="protein sequence ID" value="EKB31697.1"/>
    <property type="molecule type" value="Genomic_DNA"/>
</dbReference>
<organism evidence="14 15">
    <name type="scientific">Sutterella wadsworthensis 2_1_59BFAA</name>
    <dbReference type="NCBI Taxonomy" id="742823"/>
    <lineage>
        <taxon>Bacteria</taxon>
        <taxon>Pseudomonadati</taxon>
        <taxon>Pseudomonadota</taxon>
        <taxon>Betaproteobacteria</taxon>
        <taxon>Burkholderiales</taxon>
        <taxon>Sutterellaceae</taxon>
        <taxon>Sutterella</taxon>
    </lineage>
</organism>
<evidence type="ECO:0000259" key="11">
    <source>
        <dbReference type="PROSITE" id="PS51192"/>
    </source>
</evidence>
<keyword evidence="5 9" id="KW-0067">ATP-binding</keyword>
<dbReference type="Gene3D" id="3.40.50.300">
    <property type="entry name" value="P-loop containing nucleotide triphosphate hydrolases"/>
    <property type="match status" value="2"/>
</dbReference>
<gene>
    <name evidence="14" type="ORF">HMPREF9465_00565</name>
</gene>
<evidence type="ECO:0000256" key="6">
    <source>
        <dbReference type="ARBA" id="ARBA00023016"/>
    </source>
</evidence>
<dbReference type="Gene3D" id="3.30.70.330">
    <property type="match status" value="1"/>
</dbReference>
<evidence type="ECO:0000256" key="8">
    <source>
        <dbReference type="PROSITE-ProRule" id="PRU00552"/>
    </source>
</evidence>
<feature type="domain" description="Helicase C-terminal" evidence="12">
    <location>
        <begin position="235"/>
        <end position="381"/>
    </location>
</feature>
<dbReference type="CDD" id="cd18787">
    <property type="entry name" value="SF2_C_DEAD"/>
    <property type="match status" value="1"/>
</dbReference>
<dbReference type="GO" id="GO:0003676">
    <property type="term" value="F:nucleic acid binding"/>
    <property type="evidence" value="ECO:0007669"/>
    <property type="project" value="InterPro"/>
</dbReference>
<dbReference type="InterPro" id="IPR001650">
    <property type="entry name" value="Helicase_C-like"/>
</dbReference>
<sequence length="616" mass="68314">MTTFSELGLSDSIVSSLTELGFEEPTPIQNEAIPALLTGADVLGRAATGTGKTAAFSLPLLERHVLGQEADAPLVLVLTPTRELCLQVSEAFHNYGRKAGVLVTPIYGGQDYSRQIRALRRGTHVVVATPGRALDHIGRGTLDLTNIKAVVLDEADEMLDLGFADELDAIFDALPGHVQTALFSATLPPKIARIAEARLVDPVRITIAKEKTAEGETPRVPQIAYVVGHNYRTTALGRILDLEAPELAIIFTRTRMEVDDLTESLRARGFSVEALHGGLDQPTRDRVMKRARSGQIDAIVATDVAARGIDLENLTHVINFGIPASYETYVHRIGRTGRAGRTGTAITILEPREHRHLRAIESITKARIEVRSVPSATDVRARRLEMMRGSLAEILEAGDLDRFRVVVESLCEEYDPFDVAAAAMKLAQENEGANDDDTEIPAYSPFERPRRERGDKPVRGERAPRRERREAPEEGMTRLFVGAGRDLGIRPSDIVGAIANEAGVPSKCIGAIDITDRFTIVEVDSDRVEQIIDAMEGVRFKGRETTVKLDRPRREPREDRGDFRIEGRGEGRGEYRRERGEDRGWQQRDDSREYRGAKTKRDFRREGGYDKRGPRR</sequence>
<feature type="region of interest" description="Disordered" evidence="10">
    <location>
        <begin position="549"/>
        <end position="616"/>
    </location>
</feature>
<dbReference type="InterPro" id="IPR014014">
    <property type="entry name" value="RNA_helicase_DEAD_Q_motif"/>
</dbReference>
<keyword evidence="6" id="KW-0346">Stress response</keyword>
<feature type="region of interest" description="Disordered" evidence="10">
    <location>
        <begin position="430"/>
        <end position="475"/>
    </location>
</feature>
<dbReference type="SMART" id="SM00487">
    <property type="entry name" value="DEXDc"/>
    <property type="match status" value="1"/>
</dbReference>
<dbReference type="STRING" id="742823.HMPREF9465_00565"/>
<dbReference type="GO" id="GO:0005524">
    <property type="term" value="F:ATP binding"/>
    <property type="evidence" value="ECO:0007669"/>
    <property type="project" value="UniProtKB-KW"/>
</dbReference>
<evidence type="ECO:0000256" key="2">
    <source>
        <dbReference type="ARBA" id="ARBA00022741"/>
    </source>
</evidence>
<dbReference type="InterPro" id="IPR057325">
    <property type="entry name" value="DeaD_dimer"/>
</dbReference>
<dbReference type="GO" id="GO:0005829">
    <property type="term" value="C:cytosol"/>
    <property type="evidence" value="ECO:0007669"/>
    <property type="project" value="TreeGrafter"/>
</dbReference>
<dbReference type="eggNOG" id="COG0513">
    <property type="taxonomic scope" value="Bacteria"/>
</dbReference>
<feature type="short sequence motif" description="Q motif" evidence="8">
    <location>
        <begin position="2"/>
        <end position="30"/>
    </location>
</feature>
<dbReference type="CDD" id="cd12252">
    <property type="entry name" value="RRM_DbpA"/>
    <property type="match status" value="1"/>
</dbReference>
<dbReference type="PROSITE" id="PS51194">
    <property type="entry name" value="HELICASE_CTER"/>
    <property type="match status" value="1"/>
</dbReference>
<dbReference type="Pfam" id="PF03880">
    <property type="entry name" value="DbpA"/>
    <property type="match status" value="1"/>
</dbReference>
<evidence type="ECO:0000256" key="4">
    <source>
        <dbReference type="ARBA" id="ARBA00022806"/>
    </source>
</evidence>
<dbReference type="GO" id="GO:0016787">
    <property type="term" value="F:hydrolase activity"/>
    <property type="evidence" value="ECO:0007669"/>
    <property type="project" value="UniProtKB-KW"/>
</dbReference>
<name>K1JVI2_9BURK</name>
<dbReference type="CDD" id="cd00268">
    <property type="entry name" value="DEADc"/>
    <property type="match status" value="1"/>
</dbReference>
<dbReference type="PROSITE" id="PS51195">
    <property type="entry name" value="Q_MOTIF"/>
    <property type="match status" value="1"/>
</dbReference>
<keyword evidence="15" id="KW-1185">Reference proteome</keyword>
<dbReference type="PATRIC" id="fig|742823.3.peg.565"/>
<dbReference type="OrthoDB" id="5297934at2"/>
<dbReference type="SMART" id="SM00490">
    <property type="entry name" value="HELICc"/>
    <property type="match status" value="1"/>
</dbReference>
<dbReference type="InterPro" id="IPR011545">
    <property type="entry name" value="DEAD/DEAH_box_helicase_dom"/>
</dbReference>
<dbReference type="InterPro" id="IPR005580">
    <property type="entry name" value="DbpA/CsdA_RNA-bd_dom"/>
</dbReference>
<evidence type="ECO:0000313" key="15">
    <source>
        <dbReference type="Proteomes" id="UP000005835"/>
    </source>
</evidence>
<comment type="similarity">
    <text evidence="7 9">Belongs to the DEAD box helicase family.</text>
</comment>
<comment type="caution">
    <text evidence="14">The sequence shown here is derived from an EMBL/GenBank/DDBJ whole genome shotgun (WGS) entry which is preliminary data.</text>
</comment>
<dbReference type="InterPro" id="IPR044742">
    <property type="entry name" value="DEAD/DEAH_RhlB"/>
</dbReference>
<evidence type="ECO:0000259" key="13">
    <source>
        <dbReference type="PROSITE" id="PS51195"/>
    </source>
</evidence>
<dbReference type="PANTHER" id="PTHR47959">
    <property type="entry name" value="ATP-DEPENDENT RNA HELICASE RHLE-RELATED"/>
    <property type="match status" value="1"/>
</dbReference>
<dbReference type="PROSITE" id="PS51192">
    <property type="entry name" value="HELICASE_ATP_BIND_1"/>
    <property type="match status" value="1"/>
</dbReference>
<evidence type="ECO:0000256" key="1">
    <source>
        <dbReference type="ARBA" id="ARBA00022490"/>
    </source>
</evidence>
<accession>K1JVI2</accession>
<evidence type="ECO:0000256" key="10">
    <source>
        <dbReference type="SAM" id="MobiDB-lite"/>
    </source>
</evidence>
<proteinExistence type="inferred from homology"/>
<dbReference type="InterPro" id="IPR000629">
    <property type="entry name" value="RNA-helicase_DEAD-box_CS"/>
</dbReference>
<dbReference type="InterPro" id="IPR027417">
    <property type="entry name" value="P-loop_NTPase"/>
</dbReference>
<dbReference type="RefSeq" id="WP_005433948.1">
    <property type="nucleotide sequence ID" value="NZ_JH815514.1"/>
</dbReference>
<feature type="domain" description="DEAD-box RNA helicase Q" evidence="13">
    <location>
        <begin position="2"/>
        <end position="30"/>
    </location>
</feature>
<feature type="domain" description="Helicase ATP-binding" evidence="11">
    <location>
        <begin position="33"/>
        <end position="205"/>
    </location>
</feature>
<reference evidence="14 15" key="1">
    <citation type="submission" date="2012-05" db="EMBL/GenBank/DDBJ databases">
        <title>The Genome Sequence of Sutterella wadsworthensis 2_1_59BFAA.</title>
        <authorList>
            <consortium name="The Broad Institute Genome Sequencing Platform"/>
            <person name="Earl A."/>
            <person name="Ward D."/>
            <person name="Feldgarden M."/>
            <person name="Gevers D."/>
            <person name="Daigneault M."/>
            <person name="Strauss J."/>
            <person name="Allen-Vercoe E."/>
            <person name="Walker B."/>
            <person name="Young S.K."/>
            <person name="Zeng Q."/>
            <person name="Gargeya S."/>
            <person name="Fitzgerald M."/>
            <person name="Haas B."/>
            <person name="Abouelleil A."/>
            <person name="Alvarado L."/>
            <person name="Arachchi H.M."/>
            <person name="Berlin A.M."/>
            <person name="Chapman S.B."/>
            <person name="Goldberg J."/>
            <person name="Griggs A."/>
            <person name="Gujja S."/>
            <person name="Hansen M."/>
            <person name="Howarth C."/>
            <person name="Imamovic A."/>
            <person name="Larimer J."/>
            <person name="McCowen C."/>
            <person name="Montmayeur A."/>
            <person name="Murphy C."/>
            <person name="Neiman D."/>
            <person name="Pearson M."/>
            <person name="Priest M."/>
            <person name="Roberts A."/>
            <person name="Saif S."/>
            <person name="Shea T."/>
            <person name="Sisk P."/>
            <person name="Sykes S."/>
            <person name="Wortman J."/>
            <person name="Nusbaum C."/>
            <person name="Birren B."/>
        </authorList>
    </citation>
    <scope>NUCLEOTIDE SEQUENCE [LARGE SCALE GENOMIC DNA]</scope>
    <source>
        <strain evidence="14 15">2_1_59BFAA</strain>
    </source>
</reference>
<dbReference type="GO" id="GO:0003724">
    <property type="term" value="F:RNA helicase activity"/>
    <property type="evidence" value="ECO:0007669"/>
    <property type="project" value="InterPro"/>
</dbReference>
<feature type="compositionally biased region" description="Basic and acidic residues" evidence="10">
    <location>
        <begin position="447"/>
        <end position="475"/>
    </location>
</feature>
<dbReference type="Pfam" id="PF00270">
    <property type="entry name" value="DEAD"/>
    <property type="match status" value="1"/>
</dbReference>
<keyword evidence="1" id="KW-0963">Cytoplasm</keyword>
<evidence type="ECO:0000256" key="7">
    <source>
        <dbReference type="ARBA" id="ARBA00038437"/>
    </source>
</evidence>
<evidence type="ECO:0000313" key="14">
    <source>
        <dbReference type="EMBL" id="EKB31697.1"/>
    </source>
</evidence>
<keyword evidence="3 9" id="KW-0378">Hydrolase</keyword>
<dbReference type="HOGENOM" id="CLU_003041_21_1_4"/>
<keyword evidence="4 9" id="KW-0347">Helicase</keyword>
<dbReference type="Proteomes" id="UP000005835">
    <property type="component" value="Unassembled WGS sequence"/>
</dbReference>
<dbReference type="PROSITE" id="PS00039">
    <property type="entry name" value="DEAD_ATP_HELICASE"/>
    <property type="match status" value="1"/>
</dbReference>
<dbReference type="InterPro" id="IPR050079">
    <property type="entry name" value="DEAD_box_RNA_helicase"/>
</dbReference>
<evidence type="ECO:0008006" key="16">
    <source>
        <dbReference type="Google" id="ProtNLM"/>
    </source>
</evidence>
<dbReference type="AlphaFoldDB" id="K1JVI2"/>
<dbReference type="InterPro" id="IPR014001">
    <property type="entry name" value="Helicase_ATP-bd"/>
</dbReference>
<dbReference type="Pfam" id="PF25399">
    <property type="entry name" value="DeaD_dimer"/>
    <property type="match status" value="1"/>
</dbReference>
<evidence type="ECO:0000256" key="5">
    <source>
        <dbReference type="ARBA" id="ARBA00022840"/>
    </source>
</evidence>